<reference evidence="5 6" key="1">
    <citation type="submission" date="2019-07" db="EMBL/GenBank/DDBJ databases">
        <title>Complete Genome Sequence and Methylome Analysis of Nocardia otitidis-caviarum NEB252.</title>
        <authorList>
            <person name="Fomenkov A."/>
            <person name="Anton B.P."/>
            <person name="Vincze T."/>
            <person name="Roberts R.J."/>
        </authorList>
    </citation>
    <scope>NUCLEOTIDE SEQUENCE [LARGE SCALE GENOMIC DNA]</scope>
    <source>
        <strain evidence="5 6">NEB252</strain>
    </source>
</reference>
<dbReference type="PANTHER" id="PTHR43841">
    <property type="entry name" value="3-HYDROXYACYL-THIOESTER DEHYDRATASE HTDX-RELATED"/>
    <property type="match status" value="1"/>
</dbReference>
<evidence type="ECO:0008006" key="7">
    <source>
        <dbReference type="Google" id="ProtNLM"/>
    </source>
</evidence>
<organism evidence="5 6">
    <name type="scientific">Nocardia otitidiscaviarum</name>
    <dbReference type="NCBI Taxonomy" id="1823"/>
    <lineage>
        <taxon>Bacteria</taxon>
        <taxon>Bacillati</taxon>
        <taxon>Actinomycetota</taxon>
        <taxon>Actinomycetes</taxon>
        <taxon>Mycobacteriales</taxon>
        <taxon>Nocardiaceae</taxon>
        <taxon>Nocardia</taxon>
    </lineage>
</organism>
<feature type="compositionally biased region" description="Basic and acidic residues" evidence="2">
    <location>
        <begin position="1"/>
        <end position="16"/>
    </location>
</feature>
<evidence type="ECO:0000259" key="4">
    <source>
        <dbReference type="Pfam" id="PF13452"/>
    </source>
</evidence>
<evidence type="ECO:0000256" key="2">
    <source>
        <dbReference type="SAM" id="MobiDB-lite"/>
    </source>
</evidence>
<dbReference type="KEGG" id="nod:FOH10_11615"/>
<dbReference type="AlphaFoldDB" id="A0A516NK50"/>
<protein>
    <recommendedName>
        <fullName evidence="7">(3R)-hydroxyacyl-ACP dehydratase subunit HadB</fullName>
    </recommendedName>
</protein>
<feature type="domain" description="MaoC-like" evidence="3">
    <location>
        <begin position="377"/>
        <end position="457"/>
    </location>
</feature>
<dbReference type="NCBIfam" id="NF040620">
    <property type="entry name" value="fused_HadA_HadB"/>
    <property type="match status" value="1"/>
</dbReference>
<dbReference type="Pfam" id="PF01575">
    <property type="entry name" value="MaoC_dehydratas"/>
    <property type="match status" value="1"/>
</dbReference>
<dbReference type="InterPro" id="IPR029069">
    <property type="entry name" value="HotDog_dom_sf"/>
</dbReference>
<sequence length="499" mass="53782">MGVTMFREKEGGDERKRRVRPARRGGRYSGPAVRACPYHCRAASTPDAKPPPPSLGRRPLGRDDRRNSWWHNGPAVVVRILSCGFCRADLHPRRTSTTVEWPDLFHRNRLRIRNEASATARAPARERRAGECVVDHTSVPRAIRRPSGYRLVGNSFPVLEEKSVLDATLADPHTLVGRTYRLRDHYEVGREQVREFARAVQNDHPAHLHEDVAAGYGCATLPAPPTFAALLGGRVQAALGQLLTDCDLTSTVQTEQTFDFHRPILVGDRLTSHIGLLSRRKAFGGDLMVVGNEVTDAHGGAVLTATTGLVARADGGPDERFAAIGENVLHHGLLDAEPPAFDEVEAVSPVHPAPRPVTGGRDLAAVAVGDRLPSRVYRLTLGDLVRYAGVAGDPNPIHWHPASAEAVGMGPGVLAHGMLTMSLGAGYLTAWTGDPTALRRYRVRLSTPVRVLPGTTGEIELGGRVSEIDTATRTATIALTATHDGRRVFGGATATVALA</sequence>
<evidence type="ECO:0000313" key="6">
    <source>
        <dbReference type="Proteomes" id="UP000317039"/>
    </source>
</evidence>
<dbReference type="InterPro" id="IPR002539">
    <property type="entry name" value="MaoC-like_dom"/>
</dbReference>
<feature type="domain" description="FAS1-like dehydratase" evidence="4">
    <location>
        <begin position="175"/>
        <end position="304"/>
    </location>
</feature>
<proteinExistence type="inferred from homology"/>
<dbReference type="Pfam" id="PF13452">
    <property type="entry name" value="FAS1_DH_region"/>
    <property type="match status" value="1"/>
</dbReference>
<gene>
    <name evidence="5" type="ORF">FOH10_11615</name>
</gene>
<evidence type="ECO:0000313" key="5">
    <source>
        <dbReference type="EMBL" id="QDP79270.1"/>
    </source>
</evidence>
<dbReference type="Proteomes" id="UP000317039">
    <property type="component" value="Chromosome"/>
</dbReference>
<dbReference type="PANTHER" id="PTHR43841:SF3">
    <property type="entry name" value="(3R)-HYDROXYACYL-ACP DEHYDRATASE SUBUNIT HADB"/>
    <property type="match status" value="1"/>
</dbReference>
<evidence type="ECO:0000256" key="1">
    <source>
        <dbReference type="ARBA" id="ARBA00005254"/>
    </source>
</evidence>
<dbReference type="EMBL" id="CP041695">
    <property type="protein sequence ID" value="QDP79270.1"/>
    <property type="molecule type" value="Genomic_DNA"/>
</dbReference>
<feature type="compositionally biased region" description="Basic residues" evidence="2">
    <location>
        <begin position="17"/>
        <end position="26"/>
    </location>
</feature>
<feature type="region of interest" description="Disordered" evidence="2">
    <location>
        <begin position="1"/>
        <end position="66"/>
    </location>
</feature>
<dbReference type="Gene3D" id="3.10.129.10">
    <property type="entry name" value="Hotdog Thioesterase"/>
    <property type="match status" value="2"/>
</dbReference>
<dbReference type="CDD" id="cd03441">
    <property type="entry name" value="R_hydratase_like"/>
    <property type="match status" value="1"/>
</dbReference>
<evidence type="ECO:0000259" key="3">
    <source>
        <dbReference type="Pfam" id="PF01575"/>
    </source>
</evidence>
<dbReference type="SUPFAM" id="SSF54637">
    <property type="entry name" value="Thioesterase/thiol ester dehydrase-isomerase"/>
    <property type="match status" value="2"/>
</dbReference>
<comment type="similarity">
    <text evidence="1">Belongs to the enoyl-CoA hydratase/isomerase family.</text>
</comment>
<name>A0A516NK50_9NOCA</name>
<dbReference type="InterPro" id="IPR039569">
    <property type="entry name" value="FAS1-like_DH_region"/>
</dbReference>
<accession>A0A516NK50</accession>